<gene>
    <name evidence="4 5" type="primary">LOC116955591</name>
</gene>
<keyword evidence="1" id="KW-0472">Membrane</keyword>
<dbReference type="GO" id="GO:0030151">
    <property type="term" value="F:molybdenum ion binding"/>
    <property type="evidence" value="ECO:0007669"/>
    <property type="project" value="InterPro"/>
</dbReference>
<dbReference type="RefSeq" id="XP_032832632.1">
    <property type="nucleotide sequence ID" value="XM_032976741.1"/>
</dbReference>
<evidence type="ECO:0000313" key="3">
    <source>
        <dbReference type="Proteomes" id="UP001318040"/>
    </source>
</evidence>
<dbReference type="InterPro" id="IPR005302">
    <property type="entry name" value="MoCF_Sase_C"/>
</dbReference>
<dbReference type="AlphaFoldDB" id="A0AAJ7UA20"/>
<organism evidence="3 4">
    <name type="scientific">Petromyzon marinus</name>
    <name type="common">Sea lamprey</name>
    <dbReference type="NCBI Taxonomy" id="7757"/>
    <lineage>
        <taxon>Eukaryota</taxon>
        <taxon>Metazoa</taxon>
        <taxon>Chordata</taxon>
        <taxon>Craniata</taxon>
        <taxon>Vertebrata</taxon>
        <taxon>Cyclostomata</taxon>
        <taxon>Hyperoartia</taxon>
        <taxon>Petromyzontiformes</taxon>
        <taxon>Petromyzontidae</taxon>
        <taxon>Petromyzon</taxon>
    </lineage>
</organism>
<dbReference type="Proteomes" id="UP001318040">
    <property type="component" value="Chromosome 60"/>
</dbReference>
<evidence type="ECO:0000313" key="4">
    <source>
        <dbReference type="RefSeq" id="XP_032832631.1"/>
    </source>
</evidence>
<accession>A0AAJ7UA20</accession>
<dbReference type="GO" id="GO:0042126">
    <property type="term" value="P:nitrate metabolic process"/>
    <property type="evidence" value="ECO:0007669"/>
    <property type="project" value="TreeGrafter"/>
</dbReference>
<evidence type="ECO:0000259" key="2">
    <source>
        <dbReference type="PROSITE" id="PS51340"/>
    </source>
</evidence>
<name>A0AAJ7UA20_PETMA</name>
<keyword evidence="1" id="KW-0812">Transmembrane</keyword>
<evidence type="ECO:0000256" key="1">
    <source>
        <dbReference type="SAM" id="Phobius"/>
    </source>
</evidence>
<dbReference type="GO" id="GO:0005743">
    <property type="term" value="C:mitochondrial inner membrane"/>
    <property type="evidence" value="ECO:0007669"/>
    <property type="project" value="TreeGrafter"/>
</dbReference>
<dbReference type="GO" id="GO:0008940">
    <property type="term" value="F:nitrate reductase activity"/>
    <property type="evidence" value="ECO:0007669"/>
    <property type="project" value="TreeGrafter"/>
</dbReference>
<dbReference type="InterPro" id="IPR011037">
    <property type="entry name" value="Pyrv_Knase-like_insert_dom_sf"/>
</dbReference>
<dbReference type="PANTHER" id="PTHR14237">
    <property type="entry name" value="MOLYBDOPTERIN COFACTOR SULFURASE MOSC"/>
    <property type="match status" value="1"/>
</dbReference>
<dbReference type="Pfam" id="PF03476">
    <property type="entry name" value="MOSC_N"/>
    <property type="match status" value="1"/>
</dbReference>
<feature type="domain" description="MOSC" evidence="2">
    <location>
        <begin position="191"/>
        <end position="346"/>
    </location>
</feature>
<dbReference type="KEGG" id="pmrn:116955591"/>
<dbReference type="GeneID" id="116955591"/>
<dbReference type="InterPro" id="IPR005303">
    <property type="entry name" value="MOCOS_middle"/>
</dbReference>
<dbReference type="SUPFAM" id="SSF141673">
    <property type="entry name" value="MOSC N-terminal domain-like"/>
    <property type="match status" value="1"/>
</dbReference>
<keyword evidence="3" id="KW-1185">Reference proteome</keyword>
<proteinExistence type="predicted"/>
<dbReference type="GO" id="GO:0030170">
    <property type="term" value="F:pyridoxal phosphate binding"/>
    <property type="evidence" value="ECO:0007669"/>
    <property type="project" value="InterPro"/>
</dbReference>
<protein>
    <submittedName>
        <fullName evidence="4 5">Mitochondrial amidoxime reducing component 2-like</fullName>
    </submittedName>
</protein>
<dbReference type="Pfam" id="PF03473">
    <property type="entry name" value="MOSC"/>
    <property type="match status" value="1"/>
</dbReference>
<dbReference type="PROSITE" id="PS51340">
    <property type="entry name" value="MOSC"/>
    <property type="match status" value="1"/>
</dbReference>
<feature type="transmembrane region" description="Helical" evidence="1">
    <location>
        <begin position="24"/>
        <end position="43"/>
    </location>
</feature>
<sequence>MMIWSRDLGIAAAAVTADGGGWRWVAWGAVGGCLAVGGLWLWLSRRREVRVRVGTVSALAIFPVKSCRPLALTEAACGPRGMSLGPVKDRHWLVVTEQSGAQVTARQEPRLVLVEVTWDSSDAGLLRFTAPGVAAALAVPISLPPTNPVRTCRVFGMDVPGRDCGDEAAAWFTAFLASAAPLRLVHFEDDMEARQLLRMSAPCIPLIAHTPADKVAYSDYSPYMLMTEASMEDLHAKLEKKTVSLRNFRPNIVVSGCAAFDEDSWERLEIGTVRLRKLKRCDRCVLTTVDPDTGVKDGKEPLETLRSYRLCEPTEKHVWGTAPFFGVNFTIERLGVMRVGDPVFRVLR</sequence>
<dbReference type="PANTHER" id="PTHR14237:SF19">
    <property type="entry name" value="MITOCHONDRIAL AMIDOXIME REDUCING COMPONENT 1"/>
    <property type="match status" value="1"/>
</dbReference>
<dbReference type="RefSeq" id="XP_032832631.1">
    <property type="nucleotide sequence ID" value="XM_032976740.1"/>
</dbReference>
<dbReference type="GO" id="GO:0043546">
    <property type="term" value="F:molybdopterin cofactor binding"/>
    <property type="evidence" value="ECO:0007669"/>
    <property type="project" value="TreeGrafter"/>
</dbReference>
<evidence type="ECO:0000313" key="5">
    <source>
        <dbReference type="RefSeq" id="XP_032832632.1"/>
    </source>
</evidence>
<reference evidence="4 5" key="1">
    <citation type="submission" date="2025-04" db="UniProtKB">
        <authorList>
            <consortium name="RefSeq"/>
        </authorList>
    </citation>
    <scope>IDENTIFICATION</scope>
    <source>
        <tissue evidence="4 5">Sperm</tissue>
    </source>
</reference>
<dbReference type="SUPFAM" id="SSF50800">
    <property type="entry name" value="PK beta-barrel domain-like"/>
    <property type="match status" value="1"/>
</dbReference>
<keyword evidence="1" id="KW-1133">Transmembrane helix</keyword>